<proteinExistence type="predicted"/>
<dbReference type="Proteomes" id="UP001171111">
    <property type="component" value="Unassembled WGS sequence"/>
</dbReference>
<evidence type="ECO:0000313" key="2">
    <source>
        <dbReference type="EMBL" id="MDO2409830.1"/>
    </source>
</evidence>
<evidence type="ECO:0008006" key="4">
    <source>
        <dbReference type="Google" id="ProtNLM"/>
    </source>
</evidence>
<reference evidence="2 3" key="1">
    <citation type="submission" date="2023-06" db="EMBL/GenBank/DDBJ databases">
        <title>Campylobacter magnum sp. nov., isolated from cecal contents of domestic pigs (Sus scrofa domesticus).</title>
        <authorList>
            <person name="Papic B."/>
            <person name="Gruntar I."/>
        </authorList>
    </citation>
    <scope>NUCLEOTIDE SEQUENCE [LARGE SCALE GENOMIC DNA]</scope>
    <source>
        <strain evidence="3">34484-21</strain>
    </source>
</reference>
<keyword evidence="1" id="KW-0812">Transmembrane</keyword>
<evidence type="ECO:0000313" key="3">
    <source>
        <dbReference type="Proteomes" id="UP001171111"/>
    </source>
</evidence>
<dbReference type="RefSeq" id="WP_302244610.1">
    <property type="nucleotide sequence ID" value="NZ_JAULJQ010000008.1"/>
</dbReference>
<keyword evidence="1" id="KW-0472">Membrane</keyword>
<dbReference type="EMBL" id="JAULJQ010000008">
    <property type="protein sequence ID" value="MDO2409830.1"/>
    <property type="molecule type" value="Genomic_DNA"/>
</dbReference>
<organism evidence="2 3">
    <name type="scientific">Campylobacter magnus</name>
    <dbReference type="NCBI Taxonomy" id="3026462"/>
    <lineage>
        <taxon>Bacteria</taxon>
        <taxon>Pseudomonadati</taxon>
        <taxon>Campylobacterota</taxon>
        <taxon>Epsilonproteobacteria</taxon>
        <taxon>Campylobacterales</taxon>
        <taxon>Campylobacteraceae</taxon>
        <taxon>Campylobacter</taxon>
    </lineage>
</organism>
<name>A0ABT8T8N7_9BACT</name>
<protein>
    <recommendedName>
        <fullName evidence="4">SGNH/GDSL hydrolase family protein</fullName>
    </recommendedName>
</protein>
<comment type="caution">
    <text evidence="2">The sequence shown here is derived from an EMBL/GenBank/DDBJ whole genome shotgun (WGS) entry which is preliminary data.</text>
</comment>
<keyword evidence="3" id="KW-1185">Reference proteome</keyword>
<sequence length="377" mass="44121">MQKKCKILTFSFVLVILLISFTCFATIWYVDPLKLIHKPFMCKDTSYDNVNFVVKNLIDNEDYDSIILGTSLLSNTSAKEANKVFGGKFLNVSIWGALTNEKITILDYISKNKKINTVIMSLDQGSKPLAENNFISLNKEVISTYNFTIFDALKIYLQNKHLKHIFNFSCENTKINKDTPTTWTYNESISNRLGSFEKWASINIVQVVNINNTLKDATEKISKEEFSYLDYDFNKEYLDKNLLDVFRKYPDTQFILIIPPYFIAQNAIYFQVYKNFENAQKSSLFYLIKQKPSNVKIYGFDDMDFVSDVANYYDLIHFSPKISSDILGFVKNDIGLLEEENFEQYWSKFENKSREFNLKDFYEKFLAQANKKDKKRI</sequence>
<accession>A0ABT8T8N7</accession>
<keyword evidence="1" id="KW-1133">Transmembrane helix</keyword>
<evidence type="ECO:0000256" key="1">
    <source>
        <dbReference type="SAM" id="Phobius"/>
    </source>
</evidence>
<feature type="transmembrane region" description="Helical" evidence="1">
    <location>
        <begin position="7"/>
        <end position="30"/>
    </location>
</feature>
<gene>
    <name evidence="2" type="ORF">Q2362_06930</name>
</gene>